<dbReference type="AlphaFoldDB" id="A0A9D7S7L7"/>
<evidence type="ECO:0000313" key="3">
    <source>
        <dbReference type="Proteomes" id="UP000808349"/>
    </source>
</evidence>
<gene>
    <name evidence="2" type="ORF">IPO85_07890</name>
</gene>
<evidence type="ECO:0008006" key="4">
    <source>
        <dbReference type="Google" id="ProtNLM"/>
    </source>
</evidence>
<dbReference type="InterPro" id="IPR015943">
    <property type="entry name" value="WD40/YVTN_repeat-like_dom_sf"/>
</dbReference>
<dbReference type="InterPro" id="IPR011110">
    <property type="entry name" value="Reg_prop"/>
</dbReference>
<protein>
    <recommendedName>
        <fullName evidence="4">Diguanylate cyclase</fullName>
    </recommendedName>
</protein>
<evidence type="ECO:0000256" key="1">
    <source>
        <dbReference type="ARBA" id="ARBA00022553"/>
    </source>
</evidence>
<dbReference type="Gene3D" id="2.130.10.10">
    <property type="entry name" value="YVTN repeat-like/Quinoprotein amine dehydrogenase"/>
    <property type="match status" value="3"/>
</dbReference>
<dbReference type="Proteomes" id="UP000808349">
    <property type="component" value="Unassembled WGS sequence"/>
</dbReference>
<accession>A0A9D7S7L7</accession>
<evidence type="ECO:0000313" key="2">
    <source>
        <dbReference type="EMBL" id="MBK9717420.1"/>
    </source>
</evidence>
<reference evidence="2 3" key="1">
    <citation type="submission" date="2020-10" db="EMBL/GenBank/DDBJ databases">
        <title>Connecting structure to function with the recovery of over 1000 high-quality activated sludge metagenome-assembled genomes encoding full-length rRNA genes using long-read sequencing.</title>
        <authorList>
            <person name="Singleton C.M."/>
            <person name="Petriglieri F."/>
            <person name="Kristensen J.M."/>
            <person name="Kirkegaard R.H."/>
            <person name="Michaelsen T.Y."/>
            <person name="Andersen M.H."/>
            <person name="Karst S.M."/>
            <person name="Dueholm M.S."/>
            <person name="Nielsen P.H."/>
            <person name="Albertsen M."/>
        </authorList>
    </citation>
    <scope>NUCLEOTIDE SEQUENCE [LARGE SCALE GENOMIC DNA]</scope>
    <source>
        <strain evidence="2">Ribe_18-Q3-R11-54_BAT3C.373</strain>
    </source>
</reference>
<sequence length="369" mass="42089">MKYFAILVVSLYLIRCNRHTTIEKTNNTVTNEITFPFKEHRSDFLNPLSTTSLDQNIRSIFQDNKGIFWFGTNGAGVYRFDGIQLNQFTEKDGLSNNQILSIQEDQFGNIWFGTGIFGVSKFNGKTFTSYTNKERLQFSKNFKKDWKIVQKDLWFYAGGGVYHYHDTSFVYLPLAETKSISDQSLTSPFVLSRFAVYSMLKDKKGNVWLGTQAQGVLRYNGKSFTWFTEKGLSGSAVLSIFEDRRGNIWFGNNGAGLFRFDGKTLTNVTEEKQLMNYEFKVSGASNTNTLARIYSINEDDFGNLWIGTVDAGAWKYDGTNLTHYTMKDGLSSNAVNTIYKDKNGQLWFGTDENGICKFNGINFQKFNLP</sequence>
<keyword evidence="1" id="KW-0597">Phosphoprotein</keyword>
<dbReference type="Pfam" id="PF07494">
    <property type="entry name" value="Reg_prop"/>
    <property type="match status" value="6"/>
</dbReference>
<dbReference type="PANTHER" id="PTHR43547">
    <property type="entry name" value="TWO-COMPONENT HISTIDINE KINASE"/>
    <property type="match status" value="1"/>
</dbReference>
<comment type="caution">
    <text evidence="2">The sequence shown here is derived from an EMBL/GenBank/DDBJ whole genome shotgun (WGS) entry which is preliminary data.</text>
</comment>
<name>A0A9D7S7L7_9BACT</name>
<dbReference type="GO" id="GO:0000155">
    <property type="term" value="F:phosphorelay sensor kinase activity"/>
    <property type="evidence" value="ECO:0007669"/>
    <property type="project" value="TreeGrafter"/>
</dbReference>
<organism evidence="2 3">
    <name type="scientific">Candidatus Defluviibacterium haderslevense</name>
    <dbReference type="NCBI Taxonomy" id="2981993"/>
    <lineage>
        <taxon>Bacteria</taxon>
        <taxon>Pseudomonadati</taxon>
        <taxon>Bacteroidota</taxon>
        <taxon>Saprospiria</taxon>
        <taxon>Saprospirales</taxon>
        <taxon>Saprospiraceae</taxon>
        <taxon>Candidatus Defluviibacterium</taxon>
    </lineage>
</organism>
<dbReference type="PANTHER" id="PTHR43547:SF2">
    <property type="entry name" value="HYBRID SIGNAL TRANSDUCTION HISTIDINE KINASE C"/>
    <property type="match status" value="1"/>
</dbReference>
<proteinExistence type="predicted"/>
<dbReference type="EMBL" id="JADKFW010000004">
    <property type="protein sequence ID" value="MBK9717420.1"/>
    <property type="molecule type" value="Genomic_DNA"/>
</dbReference>
<dbReference type="SUPFAM" id="SSF63829">
    <property type="entry name" value="Calcium-dependent phosphotriesterase"/>
    <property type="match status" value="2"/>
</dbReference>